<evidence type="ECO:0000313" key="4">
    <source>
        <dbReference type="Proteomes" id="UP000054321"/>
    </source>
</evidence>
<evidence type="ECO:0000313" key="3">
    <source>
        <dbReference type="EMBL" id="KIM95698.1"/>
    </source>
</evidence>
<reference evidence="3 4" key="1">
    <citation type="submission" date="2014-04" db="EMBL/GenBank/DDBJ databases">
        <authorList>
            <consortium name="DOE Joint Genome Institute"/>
            <person name="Kuo A."/>
            <person name="Martino E."/>
            <person name="Perotto S."/>
            <person name="Kohler A."/>
            <person name="Nagy L.G."/>
            <person name="Floudas D."/>
            <person name="Copeland A."/>
            <person name="Barry K.W."/>
            <person name="Cichocki N."/>
            <person name="Veneault-Fourrey C."/>
            <person name="LaButti K."/>
            <person name="Lindquist E.A."/>
            <person name="Lipzen A."/>
            <person name="Lundell T."/>
            <person name="Morin E."/>
            <person name="Murat C."/>
            <person name="Sun H."/>
            <person name="Tunlid A."/>
            <person name="Henrissat B."/>
            <person name="Grigoriev I.V."/>
            <person name="Hibbett D.S."/>
            <person name="Martin F."/>
            <person name="Nordberg H.P."/>
            <person name="Cantor M.N."/>
            <person name="Hua S.X."/>
        </authorList>
    </citation>
    <scope>NUCLEOTIDE SEQUENCE [LARGE SCALE GENOMIC DNA]</scope>
    <source>
        <strain evidence="3 4">Zn</strain>
    </source>
</reference>
<evidence type="ECO:0000256" key="1">
    <source>
        <dbReference type="PROSITE-ProRule" id="PRU00023"/>
    </source>
</evidence>
<dbReference type="PANTHER" id="PTHR24148:SF64">
    <property type="entry name" value="HETEROKARYON INCOMPATIBILITY DOMAIN-CONTAINING PROTEIN"/>
    <property type="match status" value="1"/>
</dbReference>
<dbReference type="OrthoDB" id="2157530at2759"/>
<dbReference type="InterPro" id="IPR036770">
    <property type="entry name" value="Ankyrin_rpt-contain_sf"/>
</dbReference>
<dbReference type="Pfam" id="PF26639">
    <property type="entry name" value="Het-6_barrel"/>
    <property type="match status" value="1"/>
</dbReference>
<accession>A0A0C3C9X3</accession>
<feature type="repeat" description="ANK" evidence="1">
    <location>
        <begin position="169"/>
        <end position="201"/>
    </location>
</feature>
<dbReference type="InterPro" id="IPR052895">
    <property type="entry name" value="HetReg/Transcr_Mod"/>
</dbReference>
<dbReference type="InterPro" id="IPR002110">
    <property type="entry name" value="Ankyrin_rpt"/>
</dbReference>
<dbReference type="Proteomes" id="UP000054321">
    <property type="component" value="Unassembled WGS sequence"/>
</dbReference>
<dbReference type="InParanoid" id="A0A0C3C9X3"/>
<gene>
    <name evidence="3" type="ORF">OIDMADRAFT_171156</name>
</gene>
<dbReference type="EMBL" id="KN832886">
    <property type="protein sequence ID" value="KIM95698.1"/>
    <property type="molecule type" value="Genomic_DNA"/>
</dbReference>
<proteinExistence type="predicted"/>
<feature type="repeat" description="ANK" evidence="1">
    <location>
        <begin position="132"/>
        <end position="168"/>
    </location>
</feature>
<reference evidence="4" key="2">
    <citation type="submission" date="2015-01" db="EMBL/GenBank/DDBJ databases">
        <title>Evolutionary Origins and Diversification of the Mycorrhizal Mutualists.</title>
        <authorList>
            <consortium name="DOE Joint Genome Institute"/>
            <consortium name="Mycorrhizal Genomics Consortium"/>
            <person name="Kohler A."/>
            <person name="Kuo A."/>
            <person name="Nagy L.G."/>
            <person name="Floudas D."/>
            <person name="Copeland A."/>
            <person name="Barry K.W."/>
            <person name="Cichocki N."/>
            <person name="Veneault-Fourrey C."/>
            <person name="LaButti K."/>
            <person name="Lindquist E.A."/>
            <person name="Lipzen A."/>
            <person name="Lundell T."/>
            <person name="Morin E."/>
            <person name="Murat C."/>
            <person name="Riley R."/>
            <person name="Ohm R."/>
            <person name="Sun H."/>
            <person name="Tunlid A."/>
            <person name="Henrissat B."/>
            <person name="Grigoriev I.V."/>
            <person name="Hibbett D.S."/>
            <person name="Martin F."/>
        </authorList>
    </citation>
    <scope>NUCLEOTIDE SEQUENCE [LARGE SCALE GENOMIC DNA]</scope>
    <source>
        <strain evidence="4">Zn</strain>
    </source>
</reference>
<dbReference type="SUPFAM" id="SSF48403">
    <property type="entry name" value="Ankyrin repeat"/>
    <property type="match status" value="1"/>
</dbReference>
<dbReference type="PROSITE" id="PS50088">
    <property type="entry name" value="ANK_REPEAT"/>
    <property type="match status" value="2"/>
</dbReference>
<dbReference type="Pfam" id="PF06985">
    <property type="entry name" value="HET"/>
    <property type="match status" value="1"/>
</dbReference>
<dbReference type="SMART" id="SM00248">
    <property type="entry name" value="ANK"/>
    <property type="match status" value="3"/>
</dbReference>
<name>A0A0C3C9X3_OIDMZ</name>
<protein>
    <recommendedName>
        <fullName evidence="2">Heterokaryon incompatibility domain-containing protein</fullName>
    </recommendedName>
</protein>
<dbReference type="STRING" id="913774.A0A0C3C9X3"/>
<organism evidence="3 4">
    <name type="scientific">Oidiodendron maius (strain Zn)</name>
    <dbReference type="NCBI Taxonomy" id="913774"/>
    <lineage>
        <taxon>Eukaryota</taxon>
        <taxon>Fungi</taxon>
        <taxon>Dikarya</taxon>
        <taxon>Ascomycota</taxon>
        <taxon>Pezizomycotina</taxon>
        <taxon>Leotiomycetes</taxon>
        <taxon>Leotiomycetes incertae sedis</taxon>
        <taxon>Myxotrichaceae</taxon>
        <taxon>Oidiodendron</taxon>
    </lineage>
</organism>
<keyword evidence="4" id="KW-1185">Reference proteome</keyword>
<dbReference type="InterPro" id="IPR010730">
    <property type="entry name" value="HET"/>
</dbReference>
<keyword evidence="1" id="KW-0040">ANK repeat</keyword>
<dbReference type="AlphaFoldDB" id="A0A0C3C9X3"/>
<dbReference type="PANTHER" id="PTHR24148">
    <property type="entry name" value="ANKYRIN REPEAT DOMAIN-CONTAINING PROTEIN 39 HOMOLOG-RELATED"/>
    <property type="match status" value="1"/>
</dbReference>
<sequence length="862" mass="97507">MEDSLLGRNAVPDVENYSYTPLPTPTSIRLLRIGERDDAGFLRCSIKIVDLADAPWYYAFSYTWGNPHAISREDHAITKHYNAISPEYAPDAKQAILCDGKVMYINRNLYDAFCDVPRDAWRKFINKRNPDNGWTRLHLCVAKNLVNDTMETARQLLCSGIDLDATDAIGATALYWAARIGKLDMVKLLVEAGAQIDIANKHNKTALDYAREIPHQPVVEYLEKIKAERRLRPSMELIRHGPEVWAWIDQVCINQEDLVERNSQVQIMDQIYFTATFTLIWLGREDSYTQLAISTAARIAPAGERFVNSDIRPYSENSEVVFTRAGMPYISMEEWDSLAALFMRQYFSRLWVVQENALSHILVGYCGGVEIPLEDVFRAAQLVRYRQEKIGLALSAKYVPLNEVSYYIESPIITVIGWKDLWQKGMGSGKDREATENNLIFDTWHLRTTDPRDQIYALFGLVNLHAWMTRDPKANFIKLKADYKKSVEQVYAEATKRLITQRENLSILSAVVDHSIRKISTLPSWIPDYSLPYTAMLCFAYHAAGRLPVPSPLYASSVPWDQLKVRGLQIATVLRTGTTTSGPGDPRGVFDPSWLELTLMIPTKYHHTHQSRTEALWRTLCINKDVHNSTPAPGSYREGFREVITRALVQCSWHIGQSRSGSSDTMLESSLQDAVGTIQRLCPSPDYSDLPDDNLEKEFSDPSHPFFSQDYQSAFFTLFKAHILSITEGPHTSIPTLDHLLEAEEDLVTHGELPLTPILGTNPVLSTTAKFEFVNAYRLRVGRRRLFVTTDRFIGLGLAGTREGDTVWVLPGAGAAFILRKQENDDGDDDRYMFIGEAYLHGAMDGEAADGKEGEMRDIVLV</sequence>
<dbReference type="Pfam" id="PF12796">
    <property type="entry name" value="Ank_2"/>
    <property type="match status" value="1"/>
</dbReference>
<dbReference type="PROSITE" id="PS50297">
    <property type="entry name" value="ANK_REP_REGION"/>
    <property type="match status" value="1"/>
</dbReference>
<feature type="domain" description="Heterokaryon incompatibility" evidence="2">
    <location>
        <begin position="223"/>
        <end position="355"/>
    </location>
</feature>
<dbReference type="Gene3D" id="1.25.40.20">
    <property type="entry name" value="Ankyrin repeat-containing domain"/>
    <property type="match status" value="1"/>
</dbReference>
<evidence type="ECO:0000259" key="2">
    <source>
        <dbReference type="Pfam" id="PF06985"/>
    </source>
</evidence>
<dbReference type="HOGENOM" id="CLU_004184_7_0_1"/>